<name>A0A4U6R0L5_9GAMM</name>
<comment type="caution">
    <text evidence="2">The sequence shown here is derived from an EMBL/GenBank/DDBJ whole genome shotgun (WGS) entry which is preliminary data.</text>
</comment>
<dbReference type="Pfam" id="PF09722">
    <property type="entry name" value="Xre_MbcA_ParS_C"/>
    <property type="match status" value="1"/>
</dbReference>
<proteinExistence type="predicted"/>
<protein>
    <submittedName>
        <fullName evidence="2">DUF2384 domain-containing protein</fullName>
    </submittedName>
</protein>
<feature type="domain" description="Antitoxin Xre/MbcA/ParS-like toxin-binding" evidence="1">
    <location>
        <begin position="69"/>
        <end position="112"/>
    </location>
</feature>
<evidence type="ECO:0000259" key="1">
    <source>
        <dbReference type="Pfam" id="PF09722"/>
    </source>
</evidence>
<dbReference type="EMBL" id="SZYH01000001">
    <property type="protein sequence ID" value="TKV66990.1"/>
    <property type="molecule type" value="Genomic_DNA"/>
</dbReference>
<gene>
    <name evidence="2" type="ORF">FDP08_02245</name>
</gene>
<sequence length="116" mass="13027">MKKTQDILTNTDPAIVSETALKVLHQIALAWGLSEREELELLGESGNSDSGLSDECLERISCIFGVYKSLRIFFPTEQQANSWIKKPNREFDGRTALSVLIDDPLTVRRYLDGQLA</sequence>
<dbReference type="AlphaFoldDB" id="A0A4U6R0L5"/>
<dbReference type="Proteomes" id="UP000308488">
    <property type="component" value="Unassembled WGS sequence"/>
</dbReference>
<dbReference type="InterPro" id="IPR024467">
    <property type="entry name" value="Xre/MbcA/ParS-like_toxin-bd"/>
</dbReference>
<dbReference type="OrthoDB" id="117888at2"/>
<organism evidence="2 3">
    <name type="scientific">Marinobacter panjinensis</name>
    <dbReference type="NCBI Taxonomy" id="2576384"/>
    <lineage>
        <taxon>Bacteria</taxon>
        <taxon>Pseudomonadati</taxon>
        <taxon>Pseudomonadota</taxon>
        <taxon>Gammaproteobacteria</taxon>
        <taxon>Pseudomonadales</taxon>
        <taxon>Marinobacteraceae</taxon>
        <taxon>Marinobacter</taxon>
    </lineage>
</organism>
<reference evidence="2 3" key="1">
    <citation type="submission" date="2019-05" db="EMBL/GenBank/DDBJ databases">
        <title>Marinobacter panjinensis sp. nov., a moderately halophilic bacterium isolated from sea tidal flat environment.</title>
        <authorList>
            <person name="Yang W."/>
            <person name="An M."/>
            <person name="He W."/>
            <person name="Luo X."/>
            <person name="Zhu L."/>
            <person name="Chen G."/>
            <person name="Zhang Y."/>
            <person name="Wang Y."/>
        </authorList>
    </citation>
    <scope>NUCLEOTIDE SEQUENCE [LARGE SCALE GENOMIC DNA]</scope>
    <source>
        <strain evidence="2 3">PJ-16</strain>
    </source>
</reference>
<dbReference type="RefSeq" id="WP_137434410.1">
    <property type="nucleotide sequence ID" value="NZ_JANRHC010000005.1"/>
</dbReference>
<keyword evidence="3" id="KW-1185">Reference proteome</keyword>
<accession>A0A4U6R0L5</accession>
<evidence type="ECO:0000313" key="3">
    <source>
        <dbReference type="Proteomes" id="UP000308488"/>
    </source>
</evidence>
<evidence type="ECO:0000313" key="2">
    <source>
        <dbReference type="EMBL" id="TKV66990.1"/>
    </source>
</evidence>